<accession>A0A8T0RWU9</accession>
<name>A0A8T0RWU9_PANVG</name>
<feature type="region of interest" description="Disordered" evidence="1">
    <location>
        <begin position="71"/>
        <end position="128"/>
    </location>
</feature>
<organism evidence="2 3">
    <name type="scientific">Panicum virgatum</name>
    <name type="common">Blackwell switchgrass</name>
    <dbReference type="NCBI Taxonomy" id="38727"/>
    <lineage>
        <taxon>Eukaryota</taxon>
        <taxon>Viridiplantae</taxon>
        <taxon>Streptophyta</taxon>
        <taxon>Embryophyta</taxon>
        <taxon>Tracheophyta</taxon>
        <taxon>Spermatophyta</taxon>
        <taxon>Magnoliopsida</taxon>
        <taxon>Liliopsida</taxon>
        <taxon>Poales</taxon>
        <taxon>Poaceae</taxon>
        <taxon>PACMAD clade</taxon>
        <taxon>Panicoideae</taxon>
        <taxon>Panicodae</taxon>
        <taxon>Paniceae</taxon>
        <taxon>Panicinae</taxon>
        <taxon>Panicum</taxon>
        <taxon>Panicum sect. Hiantes</taxon>
    </lineage>
</organism>
<keyword evidence="3" id="KW-1185">Reference proteome</keyword>
<evidence type="ECO:0000256" key="1">
    <source>
        <dbReference type="SAM" id="MobiDB-lite"/>
    </source>
</evidence>
<comment type="caution">
    <text evidence="2">The sequence shown here is derived from an EMBL/GenBank/DDBJ whole genome shotgun (WGS) entry which is preliminary data.</text>
</comment>
<dbReference type="EMBL" id="CM029046">
    <property type="protein sequence ID" value="KAG2589238.1"/>
    <property type="molecule type" value="Genomic_DNA"/>
</dbReference>
<feature type="compositionally biased region" description="Basic and acidic residues" evidence="1">
    <location>
        <begin position="85"/>
        <end position="104"/>
    </location>
</feature>
<dbReference type="AlphaFoldDB" id="A0A8T0RWU9"/>
<gene>
    <name evidence="2" type="ORF">PVAP13_5NG285681</name>
</gene>
<proteinExistence type="predicted"/>
<sequence>MVLLSLPSRIPSGYPAAVHRRARWRAAGASKEGRKELLGRLPCSQEELAAALHGFACRRGCALPKYARRRRRGSCGSGANFGSTRRLEKDGAVARRDEGARAELDPLGASRAAGEDTPPPPWTRARRDLLGADPPMCVPPGPICLGPCSTGGPCVPRFCWSLGRLPRGRTASPERSCSS</sequence>
<dbReference type="Proteomes" id="UP000823388">
    <property type="component" value="Chromosome 5N"/>
</dbReference>
<evidence type="ECO:0000313" key="3">
    <source>
        <dbReference type="Proteomes" id="UP000823388"/>
    </source>
</evidence>
<reference evidence="2 3" key="1">
    <citation type="submission" date="2020-05" db="EMBL/GenBank/DDBJ databases">
        <title>WGS assembly of Panicum virgatum.</title>
        <authorList>
            <person name="Lovell J.T."/>
            <person name="Jenkins J."/>
            <person name="Shu S."/>
            <person name="Juenger T.E."/>
            <person name="Schmutz J."/>
        </authorList>
    </citation>
    <scope>NUCLEOTIDE SEQUENCE [LARGE SCALE GENOMIC DNA]</scope>
    <source>
        <strain evidence="3">cv. AP13</strain>
    </source>
</reference>
<evidence type="ECO:0000313" key="2">
    <source>
        <dbReference type="EMBL" id="KAG2589238.1"/>
    </source>
</evidence>
<protein>
    <submittedName>
        <fullName evidence="2">Uncharacterized protein</fullName>
    </submittedName>
</protein>